<gene>
    <name evidence="3" type="ORF">AMJ44_15345</name>
</gene>
<dbReference type="Gene3D" id="1.10.1330.10">
    <property type="entry name" value="Dockerin domain"/>
    <property type="match status" value="1"/>
</dbReference>
<evidence type="ECO:0000256" key="1">
    <source>
        <dbReference type="SAM" id="SignalP"/>
    </source>
</evidence>
<proteinExistence type="predicted"/>
<dbReference type="GO" id="GO:0000272">
    <property type="term" value="P:polysaccharide catabolic process"/>
    <property type="evidence" value="ECO:0007669"/>
    <property type="project" value="InterPro"/>
</dbReference>
<dbReference type="PROSITE" id="PS00018">
    <property type="entry name" value="EF_HAND_1"/>
    <property type="match status" value="1"/>
</dbReference>
<feature type="signal peptide" evidence="1">
    <location>
        <begin position="1"/>
        <end position="16"/>
    </location>
</feature>
<feature type="domain" description="Dockerin" evidence="2">
    <location>
        <begin position="651"/>
        <end position="715"/>
    </location>
</feature>
<reference evidence="3 4" key="1">
    <citation type="journal article" date="2015" name="Microbiome">
        <title>Genomic resolution of linkages in carbon, nitrogen, and sulfur cycling among widespread estuary sediment bacteria.</title>
        <authorList>
            <person name="Baker B.J."/>
            <person name="Lazar C.S."/>
            <person name="Teske A.P."/>
            <person name="Dick G.J."/>
        </authorList>
    </citation>
    <scope>NUCLEOTIDE SEQUENCE [LARGE SCALE GENOMIC DNA]</scope>
    <source>
        <strain evidence="3">DG_54_3</strain>
    </source>
</reference>
<dbReference type="AlphaFoldDB" id="A0A0S7XJK7"/>
<dbReference type="InterPro" id="IPR018247">
    <property type="entry name" value="EF_Hand_1_Ca_BS"/>
</dbReference>
<dbReference type="SUPFAM" id="SSF63446">
    <property type="entry name" value="Type I dockerin domain"/>
    <property type="match status" value="1"/>
</dbReference>
<sequence>MLVVILISLFFNSSWAQFPCNPGDSVETCCGADSGYLGYSWDLGFCDTLHVVPWPKTDTCFIDGTDTICINDPGEHFPCFLYINLFVTHDSNTFWWEEWKRWVQDSIFGFVVPIAWTHTNPTAYCSLSTYWNENAMNPYDPRFPRSIWRHFHTSEFDSNRMAWLASQGLEWTAILNMVSDSSWYYYGEDSLFVPPHMWMAFLPLQQTSRRWWEGERTLLTTLTFKVADTMHICIDSTFWPPSSHLKFTRHDVRSYVPRHNLPLCIPIPPPRIEVISPNGGETWCVESTQDVTWLSENFTNDVKIEYSTNGGSDWIEITPNTENDGVYSWTVENTPSTSCLVKISDASDGDPYDKGNGYFTIAEPSLVVTSPDGGEAFIMDSTYEITWCWSCVESVKIEYSTDGGTNFTVVDTTESNGSYSWQVPDTPSDSCRMRICDIDGATCDTSDSNFSIVRPDFNIDAHPDTQCVYAGADTNYHVWLTSLYGFNSPCTLSVSNLPPGATGVFDEPIIEYPYADTSTLTIATADTTPGDEYTLTITGTQMTKGENGIERSTQVILVVTRIVVTSPNGGENWCIGKTQEITWRSEGFSGSFVKIEYSTNVGTSWLPIVDPSANDGSYLWTIPDTPSESCLVRVSDAEDGDPYDQSDDSFTIFLAGDASADGKVDVGDVLYLINYLFINGPAPIPLQAGDVNLDGVVDIADMIYLLNYIFLNWPPPLC</sequence>
<evidence type="ECO:0000313" key="3">
    <source>
        <dbReference type="EMBL" id="KPJ62656.1"/>
    </source>
</evidence>
<dbReference type="SUPFAM" id="SSF110296">
    <property type="entry name" value="Oligoxyloglucan reducing end-specific cellobiohydrolase"/>
    <property type="match status" value="1"/>
</dbReference>
<evidence type="ECO:0000313" key="4">
    <source>
        <dbReference type="Proteomes" id="UP000051861"/>
    </source>
</evidence>
<dbReference type="PROSITE" id="PS51766">
    <property type="entry name" value="DOCKERIN"/>
    <property type="match status" value="1"/>
</dbReference>
<name>A0A0S7XJK7_UNCSA</name>
<dbReference type="InterPro" id="IPR002105">
    <property type="entry name" value="Dockerin_1_rpt"/>
</dbReference>
<feature type="chain" id="PRO_5006640094" description="Dockerin domain-containing protein" evidence="1">
    <location>
        <begin position="17"/>
        <end position="718"/>
    </location>
</feature>
<protein>
    <recommendedName>
        <fullName evidence="2">Dockerin domain-containing protein</fullName>
    </recommendedName>
</protein>
<dbReference type="Pfam" id="PF00404">
    <property type="entry name" value="Dockerin_1"/>
    <property type="match status" value="1"/>
</dbReference>
<dbReference type="CDD" id="cd14256">
    <property type="entry name" value="Dockerin_I"/>
    <property type="match status" value="1"/>
</dbReference>
<keyword evidence="1" id="KW-0732">Signal</keyword>
<comment type="caution">
    <text evidence="3">The sequence shown here is derived from an EMBL/GenBank/DDBJ whole genome shotgun (WGS) entry which is preliminary data.</text>
</comment>
<evidence type="ECO:0000259" key="2">
    <source>
        <dbReference type="PROSITE" id="PS51766"/>
    </source>
</evidence>
<dbReference type="InterPro" id="IPR016134">
    <property type="entry name" value="Dockerin_dom"/>
</dbReference>
<dbReference type="EMBL" id="LIZX01000261">
    <property type="protein sequence ID" value="KPJ62656.1"/>
    <property type="molecule type" value="Genomic_DNA"/>
</dbReference>
<dbReference type="Proteomes" id="UP000051861">
    <property type="component" value="Unassembled WGS sequence"/>
</dbReference>
<dbReference type="InterPro" id="IPR036439">
    <property type="entry name" value="Dockerin_dom_sf"/>
</dbReference>
<dbReference type="GO" id="GO:0004553">
    <property type="term" value="F:hydrolase activity, hydrolyzing O-glycosyl compounds"/>
    <property type="evidence" value="ECO:0007669"/>
    <property type="project" value="InterPro"/>
</dbReference>
<accession>A0A0S7XJK7</accession>
<organism evidence="3 4">
    <name type="scientific">candidate division WOR-1 bacterium DG_54_3</name>
    <dbReference type="NCBI Taxonomy" id="1703775"/>
    <lineage>
        <taxon>Bacteria</taxon>
        <taxon>Bacillati</taxon>
        <taxon>Saganbacteria</taxon>
    </lineage>
</organism>